<proteinExistence type="predicted"/>
<gene>
    <name evidence="1" type="ORF">SAMN05660909_02484</name>
</gene>
<keyword evidence="2" id="KW-1185">Reference proteome</keyword>
<sequence>MIRLFFGCIRVISLPSLFVARVIIYGRISYSHISGVFEFSIGTHITKVASEQFIEHSETVGKIETGYNNKAKVITGIFVDI</sequence>
<organism evidence="1 2">
    <name type="scientific">Chitinophaga terrae</name>
    <name type="common">ex Kim and Jung 2007</name>
    <dbReference type="NCBI Taxonomy" id="408074"/>
    <lineage>
        <taxon>Bacteria</taxon>
        <taxon>Pseudomonadati</taxon>
        <taxon>Bacteroidota</taxon>
        <taxon>Chitinophagia</taxon>
        <taxon>Chitinophagales</taxon>
        <taxon>Chitinophagaceae</taxon>
        <taxon>Chitinophaga</taxon>
    </lineage>
</organism>
<dbReference type="STRING" id="408074.SAMN05660909_02484"/>
<dbReference type="EMBL" id="FNRL01000009">
    <property type="protein sequence ID" value="SEA55836.1"/>
    <property type="molecule type" value="Genomic_DNA"/>
</dbReference>
<accession>A0A1H4C662</accession>
<evidence type="ECO:0000313" key="1">
    <source>
        <dbReference type="EMBL" id="SEA55836.1"/>
    </source>
</evidence>
<evidence type="ECO:0000313" key="2">
    <source>
        <dbReference type="Proteomes" id="UP000199656"/>
    </source>
</evidence>
<dbReference type="AlphaFoldDB" id="A0A1H4C662"/>
<name>A0A1H4C662_9BACT</name>
<protein>
    <submittedName>
        <fullName evidence="1">Uncharacterized protein</fullName>
    </submittedName>
</protein>
<reference evidence="2" key="1">
    <citation type="submission" date="2016-10" db="EMBL/GenBank/DDBJ databases">
        <authorList>
            <person name="Varghese N."/>
            <person name="Submissions S."/>
        </authorList>
    </citation>
    <scope>NUCLEOTIDE SEQUENCE [LARGE SCALE GENOMIC DNA]</scope>
    <source>
        <strain evidence="2">DSM 23920</strain>
    </source>
</reference>
<dbReference type="Proteomes" id="UP000199656">
    <property type="component" value="Unassembled WGS sequence"/>
</dbReference>